<evidence type="ECO:0000313" key="2">
    <source>
        <dbReference type="EMBL" id="TWS28507.1"/>
    </source>
</evidence>
<dbReference type="AlphaFoldDB" id="A0A5C5RZF2"/>
<comment type="caution">
    <text evidence="2">The sequence shown here is derived from an EMBL/GenBank/DDBJ whole genome shotgun (WGS) entry which is preliminary data.</text>
</comment>
<organism evidence="2 3">
    <name type="scientific">Tsukamurella conjunctivitidis</name>
    <dbReference type="NCBI Taxonomy" id="2592068"/>
    <lineage>
        <taxon>Bacteria</taxon>
        <taxon>Bacillati</taxon>
        <taxon>Actinomycetota</taxon>
        <taxon>Actinomycetes</taxon>
        <taxon>Mycobacteriales</taxon>
        <taxon>Tsukamurellaceae</taxon>
        <taxon>Tsukamurella</taxon>
    </lineage>
</organism>
<sequence length="60" mass="6558">MSEIRRAPDPRRAASSPDREVRVSTILPDGEIVAVPVEPLSRQHDAKGLARASERPPTTD</sequence>
<feature type="compositionally biased region" description="Basic and acidic residues" evidence="1">
    <location>
        <begin position="41"/>
        <end position="54"/>
    </location>
</feature>
<evidence type="ECO:0000313" key="3">
    <source>
        <dbReference type="Proteomes" id="UP000319375"/>
    </source>
</evidence>
<dbReference type="Proteomes" id="UP000319375">
    <property type="component" value="Unassembled WGS sequence"/>
</dbReference>
<dbReference type="RefSeq" id="WP_146487429.1">
    <property type="nucleotide sequence ID" value="NZ_VIGX01000006.1"/>
</dbReference>
<reference evidence="2 3" key="1">
    <citation type="submission" date="2019-06" db="EMBL/GenBank/DDBJ databases">
        <title>Tsukamurella conjunctivitidis sp. nov., Tsukamurella assacharolytica sp. nov. and Tsukamurella sputae sp. nov. isolated from patients with conjunctivitis, bacteraemia (lymphoma) and respiratory infection (sputum) in Hong Kong.</title>
        <authorList>
            <person name="Teng J.L.L."/>
            <person name="Lee H.H."/>
            <person name="Fong J.Y.H."/>
            <person name="Fok K.M.N."/>
            <person name="Lau S.K.P."/>
            <person name="Woo P.C.Y."/>
        </authorList>
    </citation>
    <scope>NUCLEOTIDE SEQUENCE [LARGE SCALE GENOMIC DNA]</scope>
    <source>
        <strain evidence="2 3">HKU72</strain>
    </source>
</reference>
<dbReference type="OrthoDB" id="4775420at2"/>
<keyword evidence="3" id="KW-1185">Reference proteome</keyword>
<dbReference type="EMBL" id="VIGX01000006">
    <property type="protein sequence ID" value="TWS28507.1"/>
    <property type="molecule type" value="Genomic_DNA"/>
</dbReference>
<feature type="region of interest" description="Disordered" evidence="1">
    <location>
        <begin position="38"/>
        <end position="60"/>
    </location>
</feature>
<feature type="region of interest" description="Disordered" evidence="1">
    <location>
        <begin position="1"/>
        <end position="22"/>
    </location>
</feature>
<gene>
    <name evidence="2" type="ORF">FK530_12885</name>
</gene>
<name>A0A5C5RZF2_9ACTN</name>
<proteinExistence type="predicted"/>
<accession>A0A5C5RZF2</accession>
<protein>
    <submittedName>
        <fullName evidence="2">Uncharacterized protein</fullName>
    </submittedName>
</protein>
<evidence type="ECO:0000256" key="1">
    <source>
        <dbReference type="SAM" id="MobiDB-lite"/>
    </source>
</evidence>